<comment type="caution">
    <text evidence="1">The sequence shown here is derived from an EMBL/GenBank/DDBJ whole genome shotgun (WGS) entry which is preliminary data.</text>
</comment>
<evidence type="ECO:0000313" key="1">
    <source>
        <dbReference type="EMBL" id="GGT79300.1"/>
    </source>
</evidence>
<name>A0A918HMG8_9ACTN</name>
<gene>
    <name evidence="1" type="ORF">GCM10010226_67160</name>
</gene>
<accession>A0A918HMG8</accession>
<organism evidence="1 2">
    <name type="scientific">Streptomyces phaeofaciens</name>
    <dbReference type="NCBI Taxonomy" id="68254"/>
    <lineage>
        <taxon>Bacteria</taxon>
        <taxon>Bacillati</taxon>
        <taxon>Actinomycetota</taxon>
        <taxon>Actinomycetes</taxon>
        <taxon>Kitasatosporales</taxon>
        <taxon>Streptomycetaceae</taxon>
        <taxon>Streptomyces</taxon>
    </lineage>
</organism>
<protein>
    <submittedName>
        <fullName evidence="1">Plasmid replication initiator protein</fullName>
    </submittedName>
</protein>
<reference evidence="1" key="1">
    <citation type="journal article" date="2014" name="Int. J. Syst. Evol. Microbiol.">
        <title>Complete genome sequence of Corynebacterium casei LMG S-19264T (=DSM 44701T), isolated from a smear-ripened cheese.</title>
        <authorList>
            <consortium name="US DOE Joint Genome Institute (JGI-PGF)"/>
            <person name="Walter F."/>
            <person name="Albersmeier A."/>
            <person name="Kalinowski J."/>
            <person name="Ruckert C."/>
        </authorList>
    </citation>
    <scope>NUCLEOTIDE SEQUENCE</scope>
    <source>
        <strain evidence="1">JCM 4125</strain>
    </source>
</reference>
<reference evidence="1" key="2">
    <citation type="submission" date="2020-09" db="EMBL/GenBank/DDBJ databases">
        <authorList>
            <person name="Sun Q."/>
            <person name="Ohkuma M."/>
        </authorList>
    </citation>
    <scope>NUCLEOTIDE SEQUENCE</scope>
    <source>
        <strain evidence="1">JCM 4125</strain>
    </source>
</reference>
<evidence type="ECO:0000313" key="2">
    <source>
        <dbReference type="Proteomes" id="UP000646776"/>
    </source>
</evidence>
<dbReference type="Proteomes" id="UP000646776">
    <property type="component" value="Unassembled WGS sequence"/>
</dbReference>
<dbReference type="AlphaFoldDB" id="A0A918HMG8"/>
<sequence>MLNASHEVTSSTFRSAELEREKRLRLLSDADRGIVRLAHDPLFPRLLEQIKAIGGCAHPVYLSGSTVTSDALTGEVISSYSTAGEPGERLAVRCRNRRASVCAPCAYLHAGDTYQLIRAGLSGGKNVPESVRDQPRLFVTLTAPSFGPVHRSRDGKRCRPRRDGGVCEHGRPVGCGLVHTEDDPALGRPLCADCYDYVGHVLWHAHAGRLWDRFTTAARRHLASAAGIPRSRLRDHLVVSFAKVAEYQKRAAIHFHAVVRLDGPAGPGTPPPRWATTELLTEAVLTAASSANVRAAESCAYGDALLVWGKQLDARPIRAFEGGEGPTDDAVAAYVAKYVSKGTAETGAGLDYRVSGPDDIAAAVVAPHVRALMATCWRLGGLPELEHLRLRSWAHSLGYRGHVLTKTRRYSTTYAALRDERAAYRRSDTEPTDDPALITESSWRYVGSGYTPGAAGLAAGIAEDLVMSRQLAREAAEDEARGWEL</sequence>
<dbReference type="InterPro" id="IPR046828">
    <property type="entry name" value="RepSA"/>
</dbReference>
<proteinExistence type="predicted"/>
<keyword evidence="2" id="KW-1185">Reference proteome</keyword>
<dbReference type="Pfam" id="PF20199">
    <property type="entry name" value="RepSA"/>
    <property type="match status" value="1"/>
</dbReference>
<dbReference type="EMBL" id="BMSA01000024">
    <property type="protein sequence ID" value="GGT79300.1"/>
    <property type="molecule type" value="Genomic_DNA"/>
</dbReference>